<dbReference type="Gene3D" id="1.10.10.2840">
    <property type="entry name" value="PucR C-terminal helix-turn-helix domain"/>
    <property type="match status" value="1"/>
</dbReference>
<proteinExistence type="predicted"/>
<dbReference type="KEGG" id="cpre:Csp1_02470"/>
<dbReference type="AlphaFoldDB" id="A0A2Z3YUD3"/>
<name>A0A2Z3YUD3_9CORY</name>
<dbReference type="Proteomes" id="UP000247696">
    <property type="component" value="Chromosome"/>
</dbReference>
<gene>
    <name evidence="3" type="ORF">Csp1_02470</name>
</gene>
<feature type="domain" description="RsbT co-antagonist protein RsbRD N-terminal" evidence="2">
    <location>
        <begin position="39"/>
        <end position="152"/>
    </location>
</feature>
<dbReference type="RefSeq" id="WP_162620190.1">
    <property type="nucleotide sequence ID" value="NZ_CP024988.1"/>
</dbReference>
<protein>
    <submittedName>
        <fullName evidence="3">Uncharacterized protein</fullName>
    </submittedName>
</protein>
<dbReference type="InterPro" id="IPR025736">
    <property type="entry name" value="PucR_C-HTH_dom"/>
</dbReference>
<dbReference type="Pfam" id="PF13556">
    <property type="entry name" value="HTH_30"/>
    <property type="match status" value="1"/>
</dbReference>
<accession>A0A2Z3YUD3</accession>
<dbReference type="InterPro" id="IPR025751">
    <property type="entry name" value="RsbRD_N_dom"/>
</dbReference>
<evidence type="ECO:0000259" key="2">
    <source>
        <dbReference type="Pfam" id="PF14361"/>
    </source>
</evidence>
<dbReference type="Pfam" id="PF14361">
    <property type="entry name" value="RsbRD_N"/>
    <property type="match status" value="1"/>
</dbReference>
<organism evidence="3 4">
    <name type="scientific">Corynebacterium provencense</name>
    <dbReference type="NCBI Taxonomy" id="1737425"/>
    <lineage>
        <taxon>Bacteria</taxon>
        <taxon>Bacillati</taxon>
        <taxon>Actinomycetota</taxon>
        <taxon>Actinomycetes</taxon>
        <taxon>Mycobacteriales</taxon>
        <taxon>Corynebacteriaceae</taxon>
        <taxon>Corynebacterium</taxon>
    </lineage>
</organism>
<dbReference type="InterPro" id="IPR042070">
    <property type="entry name" value="PucR_C-HTH_sf"/>
</dbReference>
<keyword evidence="4" id="KW-1185">Reference proteome</keyword>
<evidence type="ECO:0000313" key="3">
    <source>
        <dbReference type="EMBL" id="AWT25073.1"/>
    </source>
</evidence>
<sequence length="379" mass="41401">MHASKGSDENWAALVDRLEEGIPLLVEDFLHDLQGSRMYAGGTVARDDLTGTAEETFRSVVAALRSIDALPALVGAAQDLGRRRAHQGVDMRDLVDAVQLDFTVLWRRLLSYAEDGLRDVLVEHVETVHRVVDRYAFTAREEFLRETARTEQDLRLTNRRYLSRLFSDGTLTEENYTEIAAGLGVTSDAVFELALFGPEEVVSIRRAAARELACGSVLGHEVGQTYVVIQVAGGGTGLAEVLADHGGVLYRRLGGLADVRVAVQGGADILRAHRGLRRLHTAEELLPGALFRYARTRLIPGYLSEAGDGLGELQGRAGEQVVDTVQMYLRTGTVKSTASSMYCHRNTVVNRLRTFEDATGLDVSVPGQAMEALLLLTGR</sequence>
<reference evidence="4" key="1">
    <citation type="submission" date="2017-11" db="EMBL/GenBank/DDBJ databases">
        <title>Otitis media/interna in a cat caused by the recently described species Corynebacterium provencense.</title>
        <authorList>
            <person name="Kittl S."/>
            <person name="Brodard I."/>
            <person name="Rychener L."/>
            <person name="Jores J."/>
            <person name="Roosje P."/>
            <person name="Gobeli Brawand S."/>
        </authorList>
    </citation>
    <scope>NUCLEOTIDE SEQUENCE [LARGE SCALE GENOMIC DNA]</scope>
    <source>
        <strain evidence="4">17KM38</strain>
    </source>
</reference>
<evidence type="ECO:0000313" key="4">
    <source>
        <dbReference type="Proteomes" id="UP000247696"/>
    </source>
</evidence>
<dbReference type="InterPro" id="IPR051448">
    <property type="entry name" value="CdaR-like_regulators"/>
</dbReference>
<evidence type="ECO:0000259" key="1">
    <source>
        <dbReference type="Pfam" id="PF13556"/>
    </source>
</evidence>
<dbReference type="PANTHER" id="PTHR33744">
    <property type="entry name" value="CARBOHYDRATE DIACID REGULATOR"/>
    <property type="match status" value="1"/>
</dbReference>
<feature type="domain" description="PucR C-terminal helix-turn-helix" evidence="1">
    <location>
        <begin position="322"/>
        <end position="374"/>
    </location>
</feature>
<dbReference type="EMBL" id="CP024988">
    <property type="protein sequence ID" value="AWT25073.1"/>
    <property type="molecule type" value="Genomic_DNA"/>
</dbReference>